<reference evidence="1 2" key="1">
    <citation type="submission" date="2020-03" db="EMBL/GenBank/DDBJ databases">
        <title>Whole genome shotgun sequence of Phytohabitans houttuyneae NBRC 108639.</title>
        <authorList>
            <person name="Komaki H."/>
            <person name="Tamura T."/>
        </authorList>
    </citation>
    <scope>NUCLEOTIDE SEQUENCE [LARGE SCALE GENOMIC DNA]</scope>
    <source>
        <strain evidence="1 2">NBRC 108639</strain>
    </source>
</reference>
<protein>
    <recommendedName>
        <fullName evidence="3">FAD-dependent oxidoreductase</fullName>
    </recommendedName>
</protein>
<reference evidence="1 2" key="2">
    <citation type="submission" date="2020-03" db="EMBL/GenBank/DDBJ databases">
        <authorList>
            <person name="Ichikawa N."/>
            <person name="Kimura A."/>
            <person name="Kitahashi Y."/>
            <person name="Uohara A."/>
        </authorList>
    </citation>
    <scope>NUCLEOTIDE SEQUENCE [LARGE SCALE GENOMIC DNA]</scope>
    <source>
        <strain evidence="1 2">NBRC 108639</strain>
    </source>
</reference>
<sequence length="474" mass="51479">MSRPAHAIVLGGGWAGMLAAHALSRHLDTVTVVERDTLPDGPEHRKGLPQARHCHLLWSGGARIVEELLPGALDRLDAAGARRIGVHKDLVTLTAHGWQHRFEAAQYAVMVSRPMLDFVIREQIMALGRVLLRQGVEAVRLLGDARRITGAEVRTVHDGTTEELTADLVVDATGRGSRLRHWLAALDVPPIDEDIVDVGIGYVTRIFQAPEGASTGFPALNVLGDYRVREPGCNGAVYPIEDGRWIVTLSGTRGATLPATDADFLPFARSLRDPLVADVLERAEPLTGVFTSRIGINRRLYPERLEAWPDGLLAFGDSLAAFNPIYGHGLSASARGAAVLDGHLRRGEWRIRDVQRAVSTAVDDAWIMATSRDICYVNCRNLARDPRLTGGALSRQRFTEALAVKAIRAPRVSEVVTDVTSLAVPQAELGTSRFLTLMQQDPLLPELTGPPLDRDELALVNLVPRGAVAAAPRL</sequence>
<dbReference type="Pfam" id="PF12831">
    <property type="entry name" value="FAD_oxidored"/>
    <property type="match status" value="1"/>
</dbReference>
<evidence type="ECO:0000313" key="1">
    <source>
        <dbReference type="EMBL" id="GFJ80791.1"/>
    </source>
</evidence>
<dbReference type="InterPro" id="IPR036188">
    <property type="entry name" value="FAD/NAD-bd_sf"/>
</dbReference>
<organism evidence="1 2">
    <name type="scientific">Phytohabitans houttuyneae</name>
    <dbReference type="NCBI Taxonomy" id="1076126"/>
    <lineage>
        <taxon>Bacteria</taxon>
        <taxon>Bacillati</taxon>
        <taxon>Actinomycetota</taxon>
        <taxon>Actinomycetes</taxon>
        <taxon>Micromonosporales</taxon>
        <taxon>Micromonosporaceae</taxon>
    </lineage>
</organism>
<name>A0A6V8KEC8_9ACTN</name>
<dbReference type="Proteomes" id="UP000482800">
    <property type="component" value="Unassembled WGS sequence"/>
</dbReference>
<comment type="caution">
    <text evidence="1">The sequence shown here is derived from an EMBL/GenBank/DDBJ whole genome shotgun (WGS) entry which is preliminary data.</text>
</comment>
<dbReference type="SUPFAM" id="SSF51905">
    <property type="entry name" value="FAD/NAD(P)-binding domain"/>
    <property type="match status" value="1"/>
</dbReference>
<proteinExistence type="predicted"/>
<dbReference type="PANTHER" id="PTHR43422:SF3">
    <property type="entry name" value="THIAMINE THIAZOLE SYNTHASE"/>
    <property type="match status" value="1"/>
</dbReference>
<dbReference type="PANTHER" id="PTHR43422">
    <property type="entry name" value="THIAMINE THIAZOLE SYNTHASE"/>
    <property type="match status" value="1"/>
</dbReference>
<dbReference type="AlphaFoldDB" id="A0A6V8KEC8"/>
<accession>A0A6V8KEC8</accession>
<dbReference type="EMBL" id="BLPF01000002">
    <property type="protein sequence ID" value="GFJ80791.1"/>
    <property type="molecule type" value="Genomic_DNA"/>
</dbReference>
<gene>
    <name evidence="1" type="ORF">Phou_049710</name>
</gene>
<dbReference type="Gene3D" id="3.50.50.60">
    <property type="entry name" value="FAD/NAD(P)-binding domain"/>
    <property type="match status" value="1"/>
</dbReference>
<dbReference type="RefSeq" id="WP_173059079.1">
    <property type="nucleotide sequence ID" value="NZ_BAABGO010000070.1"/>
</dbReference>
<evidence type="ECO:0000313" key="2">
    <source>
        <dbReference type="Proteomes" id="UP000482800"/>
    </source>
</evidence>
<evidence type="ECO:0008006" key="3">
    <source>
        <dbReference type="Google" id="ProtNLM"/>
    </source>
</evidence>
<keyword evidence="2" id="KW-1185">Reference proteome</keyword>